<gene>
    <name evidence="3" type="ORF">C922_02259</name>
</gene>
<reference evidence="3 4" key="1">
    <citation type="submission" date="2013-02" db="EMBL/GenBank/DDBJ databases">
        <title>The Genome Sequence of Plasmodium inui San Antonio 1.</title>
        <authorList>
            <consortium name="The Broad Institute Genome Sequencing Platform"/>
            <consortium name="The Broad Institute Genome Sequencing Center for Infectious Disease"/>
            <person name="Neafsey D."/>
            <person name="Cheeseman I."/>
            <person name="Volkman S."/>
            <person name="Adams J."/>
            <person name="Walker B."/>
            <person name="Young S.K."/>
            <person name="Zeng Q."/>
            <person name="Gargeya S."/>
            <person name="Fitzgerald M."/>
            <person name="Haas B."/>
            <person name="Abouelleil A."/>
            <person name="Alvarado L."/>
            <person name="Arachchi H.M."/>
            <person name="Berlin A.M."/>
            <person name="Chapman S.B."/>
            <person name="Dewar J."/>
            <person name="Goldberg J."/>
            <person name="Griggs A."/>
            <person name="Gujja S."/>
            <person name="Hansen M."/>
            <person name="Howarth C."/>
            <person name="Imamovic A."/>
            <person name="Larimer J."/>
            <person name="McCowan C."/>
            <person name="Murphy C."/>
            <person name="Neiman D."/>
            <person name="Pearson M."/>
            <person name="Priest M."/>
            <person name="Roberts A."/>
            <person name="Saif S."/>
            <person name="Shea T."/>
            <person name="Sisk P."/>
            <person name="Sykes S."/>
            <person name="Wortman J."/>
            <person name="Nusbaum C."/>
            <person name="Birren B."/>
        </authorList>
    </citation>
    <scope>NUCLEOTIDE SEQUENCE [LARGE SCALE GENOMIC DNA]</scope>
    <source>
        <strain evidence="3 4">San Antonio 1</strain>
    </source>
</reference>
<feature type="region of interest" description="Disordered" evidence="1">
    <location>
        <begin position="143"/>
        <end position="162"/>
    </location>
</feature>
<feature type="transmembrane region" description="Helical" evidence="2">
    <location>
        <begin position="175"/>
        <end position="198"/>
    </location>
</feature>
<evidence type="ECO:0000256" key="1">
    <source>
        <dbReference type="SAM" id="MobiDB-lite"/>
    </source>
</evidence>
<keyword evidence="2" id="KW-0812">Transmembrane</keyword>
<evidence type="ECO:0000256" key="2">
    <source>
        <dbReference type="SAM" id="Phobius"/>
    </source>
</evidence>
<organism evidence="3 4">
    <name type="scientific">Plasmodium inui San Antonio 1</name>
    <dbReference type="NCBI Taxonomy" id="1237626"/>
    <lineage>
        <taxon>Eukaryota</taxon>
        <taxon>Sar</taxon>
        <taxon>Alveolata</taxon>
        <taxon>Apicomplexa</taxon>
        <taxon>Aconoidasida</taxon>
        <taxon>Haemosporida</taxon>
        <taxon>Plasmodiidae</taxon>
        <taxon>Plasmodium</taxon>
        <taxon>Plasmodium (Plasmodium)</taxon>
    </lineage>
</organism>
<feature type="compositionally biased region" description="Basic and acidic residues" evidence="1">
    <location>
        <begin position="145"/>
        <end position="156"/>
    </location>
</feature>
<dbReference type="RefSeq" id="XP_008816080.1">
    <property type="nucleotide sequence ID" value="XM_008817858.1"/>
</dbReference>
<protein>
    <recommendedName>
        <fullName evidence="5">Pv-fam-h protein</fullName>
    </recommendedName>
</protein>
<keyword evidence="2" id="KW-0472">Membrane</keyword>
<evidence type="ECO:0000313" key="3">
    <source>
        <dbReference type="EMBL" id="EUD67553.1"/>
    </source>
</evidence>
<sequence length="232" mass="25806">MKISYGGANVRTASGRGGAENIANGDGYGDVEGLAGECPPRRVKYAAFLKLLMFSLFIGIAQGSHESTNRSVMKGTPLQRGQATVHEYADRLLGEPPMDYEEVYGTFKKEVLEKLACDEEQCQTIKSSVKSYFDRIKWNMTDQQNGKESEMGDDRSNNALDTGNEERKSYKYAGIFGSLIDLVLNYNLTSVTILIIVLAYFKSGYLPVAMGVIILLNIFWELESLNKKLKIL</sequence>
<evidence type="ECO:0000313" key="4">
    <source>
        <dbReference type="Proteomes" id="UP000030640"/>
    </source>
</evidence>
<dbReference type="Proteomes" id="UP000030640">
    <property type="component" value="Unassembled WGS sequence"/>
</dbReference>
<accession>W7A8F9</accession>
<dbReference type="OrthoDB" id="382014at2759"/>
<evidence type="ECO:0008006" key="5">
    <source>
        <dbReference type="Google" id="ProtNLM"/>
    </source>
</evidence>
<dbReference type="EMBL" id="KI965466">
    <property type="protein sequence ID" value="EUD67553.1"/>
    <property type="molecule type" value="Genomic_DNA"/>
</dbReference>
<name>W7A8F9_9APIC</name>
<proteinExistence type="predicted"/>
<dbReference type="AlphaFoldDB" id="W7A8F9"/>
<dbReference type="GeneID" id="20037533"/>
<keyword evidence="4" id="KW-1185">Reference proteome</keyword>
<dbReference type="VEuPathDB" id="PlasmoDB:C922_02259"/>
<feature type="transmembrane region" description="Helical" evidence="2">
    <location>
        <begin position="204"/>
        <end position="222"/>
    </location>
</feature>
<keyword evidence="2" id="KW-1133">Transmembrane helix</keyword>